<evidence type="ECO:0000313" key="2">
    <source>
        <dbReference type="EMBL" id="SHL47653.1"/>
    </source>
</evidence>
<organism evidence="2 3">
    <name type="scientific">Roseovarius pacificus</name>
    <dbReference type="NCBI Taxonomy" id="337701"/>
    <lineage>
        <taxon>Bacteria</taxon>
        <taxon>Pseudomonadati</taxon>
        <taxon>Pseudomonadota</taxon>
        <taxon>Alphaproteobacteria</taxon>
        <taxon>Rhodobacterales</taxon>
        <taxon>Roseobacteraceae</taxon>
        <taxon>Roseovarius</taxon>
    </lineage>
</organism>
<sequence length="166" mass="17817">MPRTFVFLLIGLFFGTGFGFLLAAGTGVQLEGHHHGDDVHDHAAHDHGQGDMNGHDHSRMVEAGTPAPTLRIALHPDGPQSRNLHIDVTGFTFDPEGVNGPHVPGKGHAHVYVDGVKVARAYGPWMQLQALPVGPHDIRVALYTNDHSQLVSNGEPIEATAQVVIE</sequence>
<feature type="region of interest" description="Disordered" evidence="1">
    <location>
        <begin position="33"/>
        <end position="57"/>
    </location>
</feature>
<dbReference type="STRING" id="337701.SAMN05444398_10318"/>
<evidence type="ECO:0000256" key="1">
    <source>
        <dbReference type="SAM" id="MobiDB-lite"/>
    </source>
</evidence>
<dbReference type="Proteomes" id="UP000183974">
    <property type="component" value="Unassembled WGS sequence"/>
</dbReference>
<gene>
    <name evidence="2" type="ORF">SAMN05444398_10318</name>
</gene>
<accession>A0A1M7AY55</accession>
<reference evidence="2 3" key="1">
    <citation type="submission" date="2016-11" db="EMBL/GenBank/DDBJ databases">
        <authorList>
            <person name="Jaros S."/>
            <person name="Januszkiewicz K."/>
            <person name="Wedrychowicz H."/>
        </authorList>
    </citation>
    <scope>NUCLEOTIDE SEQUENCE [LARGE SCALE GENOMIC DNA]</scope>
    <source>
        <strain evidence="2 3">DSM 29589</strain>
    </source>
</reference>
<evidence type="ECO:0000313" key="3">
    <source>
        <dbReference type="Proteomes" id="UP000183974"/>
    </source>
</evidence>
<dbReference type="OrthoDB" id="6385276at2"/>
<dbReference type="EMBL" id="FRBR01000003">
    <property type="protein sequence ID" value="SHL47653.1"/>
    <property type="molecule type" value="Genomic_DNA"/>
</dbReference>
<evidence type="ECO:0008006" key="4">
    <source>
        <dbReference type="Google" id="ProtNLM"/>
    </source>
</evidence>
<protein>
    <recommendedName>
        <fullName evidence="4">DUF4399 domain-containing protein</fullName>
    </recommendedName>
</protein>
<dbReference type="AlphaFoldDB" id="A0A1M7AY55"/>
<dbReference type="RefSeq" id="WP_073034082.1">
    <property type="nucleotide sequence ID" value="NZ_BMLR01000003.1"/>
</dbReference>
<keyword evidence="3" id="KW-1185">Reference proteome</keyword>
<name>A0A1M7AY55_9RHOB</name>
<proteinExistence type="predicted"/>